<dbReference type="GO" id="GO:0016787">
    <property type="term" value="F:hydrolase activity"/>
    <property type="evidence" value="ECO:0007669"/>
    <property type="project" value="UniProtKB-KW"/>
</dbReference>
<keyword evidence="1" id="KW-0472">Membrane</keyword>
<dbReference type="EMBL" id="JAALHA020000035">
    <property type="protein sequence ID" value="MDR9900532.1"/>
    <property type="molecule type" value="Genomic_DNA"/>
</dbReference>
<dbReference type="RefSeq" id="WP_310834468.1">
    <property type="nucleotide sequence ID" value="NZ_JAALHA020000035.1"/>
</dbReference>
<keyword evidence="1" id="KW-0812">Transmembrane</keyword>
<protein>
    <submittedName>
        <fullName evidence="2">Metal-dependent hydrolase</fullName>
    </submittedName>
</protein>
<accession>A0AAP5IGG2</accession>
<keyword evidence="3" id="KW-1185">Reference proteome</keyword>
<evidence type="ECO:0000313" key="2">
    <source>
        <dbReference type="EMBL" id="MDR9900532.1"/>
    </source>
</evidence>
<sequence length="357" mass="38818">MMGWTHMVVSATATSLILGTANPAVIAVGAVSGLLPDVDISTSFAGQILPWISRWLERRFPHRSCTHSLAASGFIAAVSYGITYLTGGKFWQIATAISIGYFFGWFIDAFTKSGVEMFYPSPVRCVCPSNRNFRLKSGSSQEYGLLILVMAIAVFSFNINANGGVLTQFNRLIAAPSGVEQIYNESGSSHLIKAHIKGVMTSDRSPVLGDFLIVQSLGNGFVVQAKDGKLYKAGTDPESQILINRVTADSSEPAVTTIESIVLEDDELSKVLSRFDHDNAMVFISGEITIDDPDIKFALDPHQFPFIKRSQTSDSPGVKLEVAPLKYVKKKLGDQFATGQLSIRSITTTGRLDHERV</sequence>
<dbReference type="PANTHER" id="PTHR35531:SF1">
    <property type="entry name" value="INNER MEMBRANE PROTEIN YBCI-RELATED"/>
    <property type="match status" value="1"/>
</dbReference>
<organism evidence="2 3">
    <name type="scientific">Aetokthonos hydrillicola Thurmond2011</name>
    <dbReference type="NCBI Taxonomy" id="2712845"/>
    <lineage>
        <taxon>Bacteria</taxon>
        <taxon>Bacillati</taxon>
        <taxon>Cyanobacteriota</taxon>
        <taxon>Cyanophyceae</taxon>
        <taxon>Nostocales</taxon>
        <taxon>Hapalosiphonaceae</taxon>
        <taxon>Aetokthonos</taxon>
    </lineage>
</organism>
<gene>
    <name evidence="2" type="ORF">G7B40_039210</name>
</gene>
<feature type="transmembrane region" description="Helical" evidence="1">
    <location>
        <begin position="143"/>
        <end position="161"/>
    </location>
</feature>
<dbReference type="Proteomes" id="UP000667802">
    <property type="component" value="Unassembled WGS sequence"/>
</dbReference>
<dbReference type="PANTHER" id="PTHR35531">
    <property type="entry name" value="INNER MEMBRANE PROTEIN YBCI-RELATED"/>
    <property type="match status" value="1"/>
</dbReference>
<dbReference type="Pfam" id="PF04307">
    <property type="entry name" value="YdjM"/>
    <property type="match status" value="1"/>
</dbReference>
<dbReference type="InterPro" id="IPR007404">
    <property type="entry name" value="YdjM-like"/>
</dbReference>
<keyword evidence="2" id="KW-0378">Hydrolase</keyword>
<evidence type="ECO:0000256" key="1">
    <source>
        <dbReference type="SAM" id="Phobius"/>
    </source>
</evidence>
<feature type="transmembrane region" description="Helical" evidence="1">
    <location>
        <begin position="90"/>
        <end position="107"/>
    </location>
</feature>
<reference evidence="3" key="1">
    <citation type="journal article" date="2021" name="Science">
        <title>Hunting the eagle killer: A cyanobacterial neurotoxin causes vacuolar myelinopathy.</title>
        <authorList>
            <person name="Breinlinger S."/>
            <person name="Phillips T.J."/>
            <person name="Haram B.N."/>
            <person name="Mares J."/>
            <person name="Martinez Yerena J.A."/>
            <person name="Hrouzek P."/>
            <person name="Sobotka R."/>
            <person name="Henderson W.M."/>
            <person name="Schmieder P."/>
            <person name="Williams S.M."/>
            <person name="Lauderdale J.D."/>
            <person name="Wilde H.D."/>
            <person name="Gerrin W."/>
            <person name="Kust A."/>
            <person name="Washington J.W."/>
            <person name="Wagner C."/>
            <person name="Geier B."/>
            <person name="Liebeke M."/>
            <person name="Enke H."/>
            <person name="Niedermeyer T.H.J."/>
            <person name="Wilde S.B."/>
        </authorList>
    </citation>
    <scope>NUCLEOTIDE SEQUENCE [LARGE SCALE GENOMIC DNA]</scope>
    <source>
        <strain evidence="3">Thurmond2011</strain>
    </source>
</reference>
<name>A0AAP5IGG2_9CYAN</name>
<evidence type="ECO:0000313" key="3">
    <source>
        <dbReference type="Proteomes" id="UP000667802"/>
    </source>
</evidence>
<proteinExistence type="predicted"/>
<comment type="caution">
    <text evidence="2">The sequence shown here is derived from an EMBL/GenBank/DDBJ whole genome shotgun (WGS) entry which is preliminary data.</text>
</comment>
<dbReference type="AlphaFoldDB" id="A0AAP5IGG2"/>
<keyword evidence="1" id="KW-1133">Transmembrane helix</keyword>